<evidence type="ECO:0000256" key="11">
    <source>
        <dbReference type="SAM" id="Phobius"/>
    </source>
</evidence>
<evidence type="ECO:0000256" key="10">
    <source>
        <dbReference type="RuleBase" id="RU000488"/>
    </source>
</evidence>
<evidence type="ECO:0000313" key="13">
    <source>
        <dbReference type="Proteomes" id="UP001165065"/>
    </source>
</evidence>
<dbReference type="OrthoDB" id="14252at2759"/>
<dbReference type="InterPro" id="IPR018108">
    <property type="entry name" value="MCP_transmembrane"/>
</dbReference>
<dbReference type="PANTHER" id="PTHR45624">
    <property type="entry name" value="MITOCHONDRIAL BASIC AMINO ACIDS TRANSPORTER-RELATED"/>
    <property type="match status" value="1"/>
</dbReference>
<feature type="transmembrane region" description="Helical" evidence="11">
    <location>
        <begin position="6"/>
        <end position="23"/>
    </location>
</feature>
<name>A0A9W7GHN3_9STRA</name>
<evidence type="ECO:0000256" key="1">
    <source>
        <dbReference type="ARBA" id="ARBA00004225"/>
    </source>
</evidence>
<gene>
    <name evidence="12" type="ORF">TrCOL_g12975</name>
</gene>
<dbReference type="GO" id="GO:0022857">
    <property type="term" value="F:transmembrane transporter activity"/>
    <property type="evidence" value="ECO:0007669"/>
    <property type="project" value="TreeGrafter"/>
</dbReference>
<keyword evidence="13" id="KW-1185">Reference proteome</keyword>
<evidence type="ECO:0000256" key="9">
    <source>
        <dbReference type="PROSITE-ProRule" id="PRU00282"/>
    </source>
</evidence>
<dbReference type="Gene3D" id="3.90.1140.10">
    <property type="entry name" value="Cyclic phosphodiesterase"/>
    <property type="match status" value="1"/>
</dbReference>
<dbReference type="EMBL" id="BRYA01000261">
    <property type="protein sequence ID" value="GMI45712.1"/>
    <property type="molecule type" value="Genomic_DNA"/>
</dbReference>
<dbReference type="InterPro" id="IPR023395">
    <property type="entry name" value="MCP_dom_sf"/>
</dbReference>
<dbReference type="Proteomes" id="UP001165065">
    <property type="component" value="Unassembled WGS sequence"/>
</dbReference>
<sequence>MISEEFIAGTLSGLFGIIPFYPIDTLKSRMQTRSLEYKGSSSHLLKTMVRKEGITSLYRGIISPMLGYGAINGSVFLSRGATRDWMGGGEGGRKLGLGEEAMVGASAGFWSSFVRCPMERIKNVMQVRNRSKVLAPYSSSISCCLDLCSTYGWRVGLYQGLLTTMLREIPQYVLYFVVYERSKEALIEQKILTPGPASAVAGGLAGTMVWVPPFYSVDVIKTRLQSAKEGTYKGAWDCVVKSYEAEGLGVFFRGMGLAQMPPRSRSLSFKFSGYTIWFDCGERGGDWTAAMNDLSNMFQLTPIPGSHITALYGVPFNSDSEALLRFQKLKELIRSTITGPLDPFKSTAVLCDVEHPGAPESMEMVWAEVSVRATEQHRAVVEDIIRTFGDPGGEINTDGERPSERAARWRPHLSLAYDNIEGSNLDLKAAMEVCQKYPTLVEEEREVKGISLWNMNGRLDEWRMVDSFEI</sequence>
<evidence type="ECO:0000256" key="5">
    <source>
        <dbReference type="ARBA" id="ARBA00022737"/>
    </source>
</evidence>
<evidence type="ECO:0000256" key="6">
    <source>
        <dbReference type="ARBA" id="ARBA00022989"/>
    </source>
</evidence>
<comment type="subcellular location">
    <subcellularLocation>
        <location evidence="1">Mitochondrion membrane</location>
        <topology evidence="1">Multi-pass membrane protein</topology>
    </subcellularLocation>
</comment>
<evidence type="ECO:0000256" key="8">
    <source>
        <dbReference type="ARBA" id="ARBA00023136"/>
    </source>
</evidence>
<feature type="repeat" description="Solcar" evidence="9">
    <location>
        <begin position="3"/>
        <end position="85"/>
    </location>
</feature>
<evidence type="ECO:0000256" key="2">
    <source>
        <dbReference type="ARBA" id="ARBA00006375"/>
    </source>
</evidence>
<keyword evidence="6 11" id="KW-1133">Transmembrane helix</keyword>
<dbReference type="PANTHER" id="PTHR45624:SF10">
    <property type="entry name" value="SLC (SOLUTE CARRIER) HOMOLOG"/>
    <property type="match status" value="1"/>
</dbReference>
<comment type="caution">
    <text evidence="12">The sequence shown here is derived from an EMBL/GenBank/DDBJ whole genome shotgun (WGS) entry which is preliminary data.</text>
</comment>
<evidence type="ECO:0000256" key="7">
    <source>
        <dbReference type="ARBA" id="ARBA00023128"/>
    </source>
</evidence>
<reference evidence="13" key="1">
    <citation type="journal article" date="2023" name="Commun. Biol.">
        <title>Genome analysis of Parmales, the sister group of diatoms, reveals the evolutionary specialization of diatoms from phago-mixotrophs to photoautotrophs.</title>
        <authorList>
            <person name="Ban H."/>
            <person name="Sato S."/>
            <person name="Yoshikawa S."/>
            <person name="Yamada K."/>
            <person name="Nakamura Y."/>
            <person name="Ichinomiya M."/>
            <person name="Sato N."/>
            <person name="Blanc-Mathieu R."/>
            <person name="Endo H."/>
            <person name="Kuwata A."/>
            <person name="Ogata H."/>
        </authorList>
    </citation>
    <scope>NUCLEOTIDE SEQUENCE [LARGE SCALE GENOMIC DNA]</scope>
</reference>
<evidence type="ECO:0000256" key="4">
    <source>
        <dbReference type="ARBA" id="ARBA00022692"/>
    </source>
</evidence>
<dbReference type="GO" id="GO:0031966">
    <property type="term" value="C:mitochondrial membrane"/>
    <property type="evidence" value="ECO:0007669"/>
    <property type="project" value="UniProtKB-SubCell"/>
</dbReference>
<organism evidence="12 13">
    <name type="scientific">Triparma columacea</name>
    <dbReference type="NCBI Taxonomy" id="722753"/>
    <lineage>
        <taxon>Eukaryota</taxon>
        <taxon>Sar</taxon>
        <taxon>Stramenopiles</taxon>
        <taxon>Ochrophyta</taxon>
        <taxon>Bolidophyceae</taxon>
        <taxon>Parmales</taxon>
        <taxon>Triparmaceae</taxon>
        <taxon>Triparma</taxon>
    </lineage>
</organism>
<dbReference type="Pfam" id="PF00153">
    <property type="entry name" value="Mito_carr"/>
    <property type="match status" value="3"/>
</dbReference>
<keyword evidence="5" id="KW-0677">Repeat</keyword>
<dbReference type="InterPro" id="IPR050567">
    <property type="entry name" value="Mitochondrial_Carrier"/>
</dbReference>
<keyword evidence="3 10" id="KW-0813">Transport</keyword>
<feature type="repeat" description="Solcar" evidence="9">
    <location>
        <begin position="189"/>
        <end position="280"/>
    </location>
</feature>
<keyword evidence="4 9" id="KW-0812">Transmembrane</keyword>
<comment type="similarity">
    <text evidence="2 10">Belongs to the mitochondrial carrier (TC 2.A.29) family.</text>
</comment>
<keyword evidence="7" id="KW-0496">Mitochondrion</keyword>
<dbReference type="SUPFAM" id="SSF103506">
    <property type="entry name" value="Mitochondrial carrier"/>
    <property type="match status" value="1"/>
</dbReference>
<keyword evidence="8 9" id="KW-0472">Membrane</keyword>
<dbReference type="AlphaFoldDB" id="A0A9W7GHN3"/>
<evidence type="ECO:0000256" key="3">
    <source>
        <dbReference type="ARBA" id="ARBA00022448"/>
    </source>
</evidence>
<evidence type="ECO:0000313" key="12">
    <source>
        <dbReference type="EMBL" id="GMI45712.1"/>
    </source>
</evidence>
<proteinExistence type="inferred from homology"/>
<protein>
    <recommendedName>
        <fullName evidence="14">Mitochondrial carrier protein</fullName>
    </recommendedName>
</protein>
<dbReference type="PROSITE" id="PS50920">
    <property type="entry name" value="SOLCAR"/>
    <property type="match status" value="3"/>
</dbReference>
<evidence type="ECO:0008006" key="14">
    <source>
        <dbReference type="Google" id="ProtNLM"/>
    </source>
</evidence>
<accession>A0A9W7GHN3</accession>
<dbReference type="Gene3D" id="1.50.40.10">
    <property type="entry name" value="Mitochondrial carrier domain"/>
    <property type="match status" value="1"/>
</dbReference>
<feature type="repeat" description="Solcar" evidence="9">
    <location>
        <begin position="95"/>
        <end position="185"/>
    </location>
</feature>